<feature type="region of interest" description="Disordered" evidence="1">
    <location>
        <begin position="111"/>
        <end position="165"/>
    </location>
</feature>
<evidence type="ECO:0000256" key="1">
    <source>
        <dbReference type="SAM" id="MobiDB-lite"/>
    </source>
</evidence>
<proteinExistence type="predicted"/>
<organism evidence="2 3">
    <name type="scientific">Rousettus aegyptiacus</name>
    <name type="common">Egyptian fruit bat</name>
    <name type="synonym">Pteropus aegyptiacus</name>
    <dbReference type="NCBI Taxonomy" id="9407"/>
    <lineage>
        <taxon>Eukaryota</taxon>
        <taxon>Metazoa</taxon>
        <taxon>Chordata</taxon>
        <taxon>Craniata</taxon>
        <taxon>Vertebrata</taxon>
        <taxon>Euteleostomi</taxon>
        <taxon>Mammalia</taxon>
        <taxon>Eutheria</taxon>
        <taxon>Laurasiatheria</taxon>
        <taxon>Chiroptera</taxon>
        <taxon>Yinpterochiroptera</taxon>
        <taxon>Pteropodoidea</taxon>
        <taxon>Pteropodidae</taxon>
        <taxon>Rousettinae</taxon>
        <taxon>Rousettus</taxon>
    </lineage>
</organism>
<reference evidence="2 3" key="1">
    <citation type="journal article" date="2020" name="Nature">
        <title>Six reference-quality genomes reveal evolution of bat adaptations.</title>
        <authorList>
            <person name="Jebb D."/>
            <person name="Huang Z."/>
            <person name="Pippel M."/>
            <person name="Hughes G.M."/>
            <person name="Lavrichenko K."/>
            <person name="Devanna P."/>
            <person name="Winkler S."/>
            <person name="Jermiin L.S."/>
            <person name="Skirmuntt E.C."/>
            <person name="Katzourakis A."/>
            <person name="Burkitt-Gray L."/>
            <person name="Ray D.A."/>
            <person name="Sullivan K.A.M."/>
            <person name="Roscito J.G."/>
            <person name="Kirilenko B.M."/>
            <person name="Davalos L.M."/>
            <person name="Corthals A.P."/>
            <person name="Power M.L."/>
            <person name="Jones G."/>
            <person name="Ransome R.D."/>
            <person name="Dechmann D.K.N."/>
            <person name="Locatelli A.G."/>
            <person name="Puechmaille S.J."/>
            <person name="Fedrigo O."/>
            <person name="Jarvis E.D."/>
            <person name="Hiller M."/>
            <person name="Vernes S.C."/>
            <person name="Myers E.W."/>
            <person name="Teeling E.C."/>
        </authorList>
    </citation>
    <scope>NUCLEOTIDE SEQUENCE [LARGE SCALE GENOMIC DNA]</scope>
    <source>
        <strain evidence="2">MRouAeg1</strain>
        <tissue evidence="2">Muscle</tissue>
    </source>
</reference>
<feature type="compositionally biased region" description="Gly residues" evidence="1">
    <location>
        <begin position="251"/>
        <end position="260"/>
    </location>
</feature>
<accession>A0A7J8IL10</accession>
<gene>
    <name evidence="2" type="ORF">HJG63_010508</name>
</gene>
<feature type="region of interest" description="Disordered" evidence="1">
    <location>
        <begin position="214"/>
        <end position="260"/>
    </location>
</feature>
<dbReference type="Proteomes" id="UP000593571">
    <property type="component" value="Unassembled WGS sequence"/>
</dbReference>
<dbReference type="AlphaFoldDB" id="A0A7J8IL10"/>
<feature type="region of interest" description="Disordered" evidence="1">
    <location>
        <begin position="26"/>
        <end position="90"/>
    </location>
</feature>
<sequence>MRTIFKDNKRSAAPNQCTGSVLCGAASAGRGHETPSSGACGVPSGATSALSAEHLAAAPPPQTPPDRRLHACPSSRPASSRHPCHTEPCPLGVPRHDTRLDCPGPSLRLTRCVRTSPHSPSGPRRVPPRPGAPLTRRERGPQWGQVGQEVKAGRTMRGLRPTPPLAQQAVSRATCIPTCGKRARGQRVTVSSCSAEGLQTSDSQRATLLSQEVGDRSGAALSPGPGSPHSVQGRGGGPVLRCHAPGDRGHGAGSGAAGAGVSGERRNVLAVGVGCSHPSPQRGSPIEERHAVTQAEAGWQVFLA</sequence>
<protein>
    <submittedName>
        <fullName evidence="2">Uncharacterized protein</fullName>
    </submittedName>
</protein>
<keyword evidence="3" id="KW-1185">Reference proteome</keyword>
<evidence type="ECO:0000313" key="2">
    <source>
        <dbReference type="EMBL" id="KAF6485254.1"/>
    </source>
</evidence>
<evidence type="ECO:0000313" key="3">
    <source>
        <dbReference type="Proteomes" id="UP000593571"/>
    </source>
</evidence>
<name>A0A7J8IL10_ROUAE</name>
<dbReference type="EMBL" id="JACASE010000003">
    <property type="protein sequence ID" value="KAF6485254.1"/>
    <property type="molecule type" value="Genomic_DNA"/>
</dbReference>
<comment type="caution">
    <text evidence="2">The sequence shown here is derived from an EMBL/GenBank/DDBJ whole genome shotgun (WGS) entry which is preliminary data.</text>
</comment>